<feature type="region of interest" description="Disordered" evidence="1">
    <location>
        <begin position="1"/>
        <end position="28"/>
    </location>
</feature>
<protein>
    <submittedName>
        <fullName evidence="2">Uncharacterized protein</fullName>
    </submittedName>
</protein>
<gene>
    <name evidence="2" type="ORF">AZOBR_p310062</name>
</gene>
<dbReference type="KEGG" id="abs:AZOBR_p310062"/>
<name>A0A9P1JYS2_9PROT</name>
<geneLocation type="plasmid" evidence="2 3">
    <name>AZOBR_p3</name>
</geneLocation>
<feature type="compositionally biased region" description="Basic residues" evidence="1">
    <location>
        <begin position="72"/>
        <end position="81"/>
    </location>
</feature>
<feature type="region of interest" description="Disordered" evidence="1">
    <location>
        <begin position="60"/>
        <end position="81"/>
    </location>
</feature>
<accession>A0A9P1JYS2</accession>
<keyword evidence="3" id="KW-1185">Reference proteome</keyword>
<proteinExistence type="predicted"/>
<dbReference type="Proteomes" id="UP000007319">
    <property type="component" value="Plasmid AZOBR_p3"/>
</dbReference>
<dbReference type="AlphaFoldDB" id="A0A9P1JYS2"/>
<evidence type="ECO:0000313" key="2">
    <source>
        <dbReference type="EMBL" id="CCD02320.1"/>
    </source>
</evidence>
<keyword evidence="2" id="KW-0614">Plasmid</keyword>
<evidence type="ECO:0000256" key="1">
    <source>
        <dbReference type="SAM" id="MobiDB-lite"/>
    </source>
</evidence>
<reference evidence="2 3" key="1">
    <citation type="journal article" date="2011" name="PLoS Genet.">
        <title>Azospirillum genomes reveal transition of bacteria from aquatic to terrestrial environments.</title>
        <authorList>
            <person name="Wisniewski-Dye F."/>
            <person name="Borziak K."/>
            <person name="Khalsa-Moyers G."/>
            <person name="Alexandre G."/>
            <person name="Sukharnikov L.O."/>
            <person name="Wuichet K."/>
            <person name="Hurst G.B."/>
            <person name="McDonald W.H."/>
            <person name="Robertson J.S."/>
            <person name="Barbe V."/>
            <person name="Calteau A."/>
            <person name="Rouy Z."/>
            <person name="Mangenot S."/>
            <person name="Prigent-Combaret C."/>
            <person name="Normand P."/>
            <person name="Boyer M."/>
            <person name="Siguier P."/>
            <person name="Dessaux Y."/>
            <person name="Elmerich C."/>
            <person name="Condemine G."/>
            <person name="Krishnen G."/>
            <person name="Kennedy I."/>
            <person name="Paterson A.H."/>
            <person name="Gonzalez V."/>
            <person name="Mavingui P."/>
            <person name="Zhulin I.B."/>
        </authorList>
    </citation>
    <scope>NUCLEOTIDE SEQUENCE [LARGE SCALE GENOMIC DNA]</scope>
    <source>
        <strain evidence="2 3">Sp245</strain>
    </source>
</reference>
<feature type="compositionally biased region" description="Basic and acidic residues" evidence="1">
    <location>
        <begin position="16"/>
        <end position="28"/>
    </location>
</feature>
<organism evidence="2 3">
    <name type="scientific">Azospirillum baldaniorum</name>
    <dbReference type="NCBI Taxonomy" id="1064539"/>
    <lineage>
        <taxon>Bacteria</taxon>
        <taxon>Pseudomonadati</taxon>
        <taxon>Pseudomonadota</taxon>
        <taxon>Alphaproteobacteria</taxon>
        <taxon>Rhodospirillales</taxon>
        <taxon>Azospirillaceae</taxon>
        <taxon>Azospirillum</taxon>
    </lineage>
</organism>
<sequence length="81" mass="8925">MKKSRFSEDQLIGSLREQEAGRPTAEVRDGCLNETLFTSPMPMPMPMPMPSWQCGTAITTTSDRIPASAAPRRSRSPRGCL</sequence>
<dbReference type="EMBL" id="HE577330">
    <property type="protein sequence ID" value="CCD02320.1"/>
    <property type="molecule type" value="Genomic_DNA"/>
</dbReference>
<evidence type="ECO:0000313" key="3">
    <source>
        <dbReference type="Proteomes" id="UP000007319"/>
    </source>
</evidence>